<dbReference type="Proteomes" id="UP000237347">
    <property type="component" value="Unassembled WGS sequence"/>
</dbReference>
<feature type="compositionally biased region" description="Basic and acidic residues" evidence="1">
    <location>
        <begin position="111"/>
        <end position="151"/>
    </location>
</feature>
<feature type="region of interest" description="Disordered" evidence="1">
    <location>
        <begin position="1"/>
        <end position="189"/>
    </location>
</feature>
<dbReference type="PANTHER" id="PTHR46444">
    <property type="entry name" value="DCD (DEVELOPMENT AND CELL DEATH) DOMAIN PROTEIN-RELATED"/>
    <property type="match status" value="1"/>
</dbReference>
<dbReference type="AlphaFoldDB" id="A0AAW0LJH8"/>
<dbReference type="SMART" id="SM00767">
    <property type="entry name" value="DCD"/>
    <property type="match status" value="1"/>
</dbReference>
<feature type="compositionally biased region" description="Basic and acidic residues" evidence="1">
    <location>
        <begin position="173"/>
        <end position="189"/>
    </location>
</feature>
<name>A0AAW0LJH8_QUESU</name>
<feature type="compositionally biased region" description="Basic and acidic residues" evidence="1">
    <location>
        <begin position="1"/>
        <end position="11"/>
    </location>
</feature>
<comment type="caution">
    <text evidence="3">The sequence shown here is derived from an EMBL/GenBank/DDBJ whole genome shotgun (WGS) entry which is preliminary data.</text>
</comment>
<accession>A0AAW0LJH8</accession>
<keyword evidence="4" id="KW-1185">Reference proteome</keyword>
<dbReference type="PANTHER" id="PTHR46444:SF3">
    <property type="entry name" value="DCD (DEVELOPMENT AND CELL DEATH) DOMAIN PROTEIN"/>
    <property type="match status" value="1"/>
</dbReference>
<evidence type="ECO:0000313" key="3">
    <source>
        <dbReference type="EMBL" id="KAK7851475.1"/>
    </source>
</evidence>
<organism evidence="3 4">
    <name type="scientific">Quercus suber</name>
    <name type="common">Cork oak</name>
    <dbReference type="NCBI Taxonomy" id="58331"/>
    <lineage>
        <taxon>Eukaryota</taxon>
        <taxon>Viridiplantae</taxon>
        <taxon>Streptophyta</taxon>
        <taxon>Embryophyta</taxon>
        <taxon>Tracheophyta</taxon>
        <taxon>Spermatophyta</taxon>
        <taxon>Magnoliopsida</taxon>
        <taxon>eudicotyledons</taxon>
        <taxon>Gunneridae</taxon>
        <taxon>Pentapetalae</taxon>
        <taxon>rosids</taxon>
        <taxon>fabids</taxon>
        <taxon>Fagales</taxon>
        <taxon>Fagaceae</taxon>
        <taxon>Quercus</taxon>
    </lineage>
</organism>
<dbReference type="InterPro" id="IPR013989">
    <property type="entry name" value="Dev_and_cell_death_domain"/>
</dbReference>
<evidence type="ECO:0000313" key="4">
    <source>
        <dbReference type="Proteomes" id="UP000237347"/>
    </source>
</evidence>
<protein>
    <submittedName>
        <fullName evidence="3">B2 protein</fullName>
    </submittedName>
</protein>
<evidence type="ECO:0000259" key="2">
    <source>
        <dbReference type="PROSITE" id="PS51222"/>
    </source>
</evidence>
<reference evidence="3 4" key="1">
    <citation type="journal article" date="2018" name="Sci. Data">
        <title>The draft genome sequence of cork oak.</title>
        <authorList>
            <person name="Ramos A.M."/>
            <person name="Usie A."/>
            <person name="Barbosa P."/>
            <person name="Barros P.M."/>
            <person name="Capote T."/>
            <person name="Chaves I."/>
            <person name="Simoes F."/>
            <person name="Abreu I."/>
            <person name="Carrasquinho I."/>
            <person name="Faro C."/>
            <person name="Guimaraes J.B."/>
            <person name="Mendonca D."/>
            <person name="Nobrega F."/>
            <person name="Rodrigues L."/>
            <person name="Saibo N.J.M."/>
            <person name="Varela M.C."/>
            <person name="Egas C."/>
            <person name="Matos J."/>
            <person name="Miguel C.M."/>
            <person name="Oliveira M.M."/>
            <person name="Ricardo C.P."/>
            <person name="Goncalves S."/>
        </authorList>
    </citation>
    <scope>NUCLEOTIDE SEQUENCE [LARGE SCALE GENOMIC DNA]</scope>
    <source>
        <strain evidence="4">cv. HL8</strain>
    </source>
</reference>
<dbReference type="EMBL" id="PKMF04000087">
    <property type="protein sequence ID" value="KAK7851475.1"/>
    <property type="molecule type" value="Genomic_DNA"/>
</dbReference>
<feature type="compositionally biased region" description="Basic residues" evidence="1">
    <location>
        <begin position="54"/>
        <end position="67"/>
    </location>
</feature>
<feature type="domain" description="DCD" evidence="2">
    <location>
        <begin position="192"/>
        <end position="319"/>
    </location>
</feature>
<dbReference type="PROSITE" id="PS51222">
    <property type="entry name" value="DCD"/>
    <property type="match status" value="1"/>
</dbReference>
<feature type="compositionally biased region" description="Basic and acidic residues" evidence="1">
    <location>
        <begin position="23"/>
        <end position="47"/>
    </location>
</feature>
<proteinExistence type="predicted"/>
<gene>
    <name evidence="3" type="primary">B2_0</name>
    <name evidence="3" type="ORF">CFP56_041918</name>
</gene>
<evidence type="ECO:0000256" key="1">
    <source>
        <dbReference type="SAM" id="MobiDB-lite"/>
    </source>
</evidence>
<dbReference type="Pfam" id="PF10539">
    <property type="entry name" value="Dev_Cell_Death"/>
    <property type="match status" value="1"/>
</dbReference>
<feature type="compositionally biased region" description="Basic residues" evidence="1">
    <location>
        <begin position="85"/>
        <end position="98"/>
    </location>
</feature>
<sequence>MEQENNKEAETPAKILPESNMNKQEENKEAVEAPEKASSKPDSKKNEAGPSRNKTPRSLKAKSKISKKPLASNSLNTGKDNFGAHVRRRQRRRKKKQIWKGNKESSNNEEQDVKKLRSREESKEKNIVIGERNDKRQRPQKNQEKISELEKRKQKLRNKGNNGGSNNSIKSQKNKENHDGRERNRNKEKKEEKLGGLIFMCNSKTKPDCFRYSVMGVSTSKKDLVMSIKPGLKLFLFDFDLKLLYGIYKASSSGGMKLEPRAFGGAFPVQVRFTVEKDCFPLSEAVFKKAIKEIYNEKNKFKTELTVRQVRKLTELFRPAGVLSNAHSVHSPQVARVYDQTREVHERGREVWPYSHNETLPRDPYSNGDFTSYPLLSHERDRRIAHRDVTSIPRGEIPRELYLTEREYRAYGLQGEIKNLSTPSQFTPTLEMYQKEYERELLPRQPDYLYRDAIPAQRETLSIDPLYINEKEYQAYGLGARRELPPTVPVATVTSATALGSYANDPYYAYRYGALSGDPYLPSVRRDEVPSSSYSVGGTFPGEAAHLRRIETDQGVDRLYSTYAADALLRYNQTENRQVAQPEAVSVPVSSRYSFAGPSFSFR</sequence>